<evidence type="ECO:0000313" key="3">
    <source>
        <dbReference type="EMBL" id="QDT39353.1"/>
    </source>
</evidence>
<feature type="region of interest" description="Disordered" evidence="1">
    <location>
        <begin position="117"/>
        <end position="137"/>
    </location>
</feature>
<feature type="transmembrane region" description="Helical" evidence="2">
    <location>
        <begin position="32"/>
        <end position="53"/>
    </location>
</feature>
<keyword evidence="2" id="KW-0812">Transmembrane</keyword>
<protein>
    <submittedName>
        <fullName evidence="3">Uncharacterized protein</fullName>
    </submittedName>
</protein>
<accession>A0A517R689</accession>
<keyword evidence="2" id="KW-1133">Transmembrane helix</keyword>
<dbReference type="RefSeq" id="WP_145365498.1">
    <property type="nucleotide sequence ID" value="NZ_CP036268.1"/>
</dbReference>
<keyword evidence="4" id="KW-1185">Reference proteome</keyword>
<dbReference type="Proteomes" id="UP000317318">
    <property type="component" value="Chromosome"/>
</dbReference>
<dbReference type="EMBL" id="CP036268">
    <property type="protein sequence ID" value="QDT39353.1"/>
    <property type="molecule type" value="Genomic_DNA"/>
</dbReference>
<evidence type="ECO:0000256" key="1">
    <source>
        <dbReference type="SAM" id="MobiDB-lite"/>
    </source>
</evidence>
<name>A0A517R689_9PLAN</name>
<dbReference type="AlphaFoldDB" id="A0A517R689"/>
<proteinExistence type="predicted"/>
<evidence type="ECO:0000313" key="4">
    <source>
        <dbReference type="Proteomes" id="UP000317318"/>
    </source>
</evidence>
<keyword evidence="2" id="KW-0472">Membrane</keyword>
<sequence>MRLAFFFAITFLPWMFAGLAVGAMCYSLRRSIAVNIMRVPILIMTLTWTAYGINEYVAIAEPKTGGPGFSTTHQNLSTIFREVPRWHLRYGVPTLVLVASVTSVPFCYRDKESHRREPSLIEPRRSQSLFSDRPFDR</sequence>
<reference evidence="3 4" key="1">
    <citation type="submission" date="2019-02" db="EMBL/GenBank/DDBJ databases">
        <title>Deep-cultivation of Planctomycetes and their phenomic and genomic characterization uncovers novel biology.</title>
        <authorList>
            <person name="Wiegand S."/>
            <person name="Jogler M."/>
            <person name="Boedeker C."/>
            <person name="Pinto D."/>
            <person name="Vollmers J."/>
            <person name="Rivas-Marin E."/>
            <person name="Kohn T."/>
            <person name="Peeters S.H."/>
            <person name="Heuer A."/>
            <person name="Rast P."/>
            <person name="Oberbeckmann S."/>
            <person name="Bunk B."/>
            <person name="Jeske O."/>
            <person name="Meyerdierks A."/>
            <person name="Storesund J.E."/>
            <person name="Kallscheuer N."/>
            <person name="Luecker S."/>
            <person name="Lage O.M."/>
            <person name="Pohl T."/>
            <person name="Merkel B.J."/>
            <person name="Hornburger P."/>
            <person name="Mueller R.-W."/>
            <person name="Bruemmer F."/>
            <person name="Labrenz M."/>
            <person name="Spormann A.M."/>
            <person name="Op den Camp H."/>
            <person name="Overmann J."/>
            <person name="Amann R."/>
            <person name="Jetten M.S.M."/>
            <person name="Mascher T."/>
            <person name="Medema M.H."/>
            <person name="Devos D.P."/>
            <person name="Kaster A.-K."/>
            <person name="Ovreas L."/>
            <person name="Rohde M."/>
            <person name="Galperin M.Y."/>
            <person name="Jogler C."/>
        </authorList>
    </citation>
    <scope>NUCLEOTIDE SEQUENCE [LARGE SCALE GENOMIC DNA]</scope>
    <source>
        <strain evidence="3 4">Pan189</strain>
    </source>
</reference>
<evidence type="ECO:0000256" key="2">
    <source>
        <dbReference type="SAM" id="Phobius"/>
    </source>
</evidence>
<dbReference type="KEGG" id="svp:Pan189_37590"/>
<organism evidence="3 4">
    <name type="scientific">Stratiformator vulcanicus</name>
    <dbReference type="NCBI Taxonomy" id="2527980"/>
    <lineage>
        <taxon>Bacteria</taxon>
        <taxon>Pseudomonadati</taxon>
        <taxon>Planctomycetota</taxon>
        <taxon>Planctomycetia</taxon>
        <taxon>Planctomycetales</taxon>
        <taxon>Planctomycetaceae</taxon>
        <taxon>Stratiformator</taxon>
    </lineage>
</organism>
<gene>
    <name evidence="3" type="ORF">Pan189_37590</name>
</gene>